<feature type="region of interest" description="Disordered" evidence="1">
    <location>
        <begin position="533"/>
        <end position="552"/>
    </location>
</feature>
<evidence type="ECO:0000313" key="2">
    <source>
        <dbReference type="EMBL" id="KAB7494031.1"/>
    </source>
</evidence>
<sequence>MSTYEPNFPEEITLTNDKNITDKKETINKDSRADLKPLQSSVDELDYSVKSGEEKLFNSRVVEKPKIADQSKDHTGEVSSSVVPLNMITIQRRSSFMESQLGCTEFVIESPVKNTPTTPTTPITKKSEDQSKSLTKETNLDIQEKNLLSQNKGNTTDTNPPETLKSSPLKSIRKTSNSSESVNSVEKSKEEIVKHYSNFLQTKSQNSTDSAAKDLECISPKLKSIKGSTCSTATVSSSPSNPLSTFGTPVTPTKAPNSSFLHSGMVRPLTEARDINSIIYSTPEFLKDIKKKNNQHQLTAGIQKGALYSPSSSSVTPGAIKGIPIGKPATTPKPNYLKEKPKVPIKPFVSSSNLFSRETTPPKNVTSVLSTTVNDSSVTNFKEEHKTDNNSDSSKEPNDSHSTYSSEEKEIVYDLPVTVENSCSPTTKATFSSPSPSSSSSGYSTTSNLSNIGESNAFQEKMKVSQIEPSDDSSEKCEEQKLEEVRILSKSPSTNDSPSSETSNNYEEQISQTQKSDTEKQEVQENYVNEIKAEEEKNAKNSDERLNAPSYYPYNENIQNYVNIPSSPYESHDIDSYSSFTDDFDDDDDDEEEETTTSGNQGDSHVILGCGQNMRRTERSSSATPLFRNSIGPVNFYQTNNGISLASAEYDSSSSKPQAVRSQSVPRSSGIIVDPAVFNKPRNETSRFAFVKSGLFRPSSPPSSKRKESSERGRDRTKKSHSVFSLKKFLRFGSGEKSLKTKDLSAKEQDKSLQRETRKMKLQIIHPLDYNTNGVEVIARPEKRSPTYDFTGINDPLIQETLKQHALEMKNKAAQKDESSNSGLSIPNAVKNTFSKAANLSERKVVKKNSFLRKRRKSEKIESSKNEIYTATSTYVRPGSISSDSNDLPNNAVNNNNNNNINNSNNNINNNPRSINISSSNNGVGNLGFNSEGRPRPPPPPRKTSLDSGSDLMKSSFSHQRLNYETNFPIPLSSSGGSKADCDTSSISSTCSSTRPSRPPPPRRAPGSVGASRLKDSVYANLGNARASFTPRKPGRTSSVRDEEREKRKAPNPPLPPPPPQQVGNFNPIAPNFGSSSSSFDHSRQNKGPAPPAPVGSPSTHDYEYISNSPEKFSGKKECTESRFATDPLISTFVSRNRDCGFDTPEGYIIPAYIQFSTYFQSNYVTPC</sequence>
<proteinExistence type="predicted"/>
<organism evidence="2 3">
    <name type="scientific">Armadillidium nasatum</name>
    <dbReference type="NCBI Taxonomy" id="96803"/>
    <lineage>
        <taxon>Eukaryota</taxon>
        <taxon>Metazoa</taxon>
        <taxon>Ecdysozoa</taxon>
        <taxon>Arthropoda</taxon>
        <taxon>Crustacea</taxon>
        <taxon>Multicrustacea</taxon>
        <taxon>Malacostraca</taxon>
        <taxon>Eumalacostraca</taxon>
        <taxon>Peracarida</taxon>
        <taxon>Isopoda</taxon>
        <taxon>Oniscidea</taxon>
        <taxon>Crinocheta</taxon>
        <taxon>Armadillidiidae</taxon>
        <taxon>Armadillidium</taxon>
    </lineage>
</organism>
<feature type="region of interest" description="Disordered" evidence="1">
    <location>
        <begin position="648"/>
        <end position="667"/>
    </location>
</feature>
<feature type="compositionally biased region" description="Low complexity" evidence="1">
    <location>
        <begin position="176"/>
        <end position="185"/>
    </location>
</feature>
<feature type="region of interest" description="Disordered" evidence="1">
    <location>
        <begin position="968"/>
        <end position="1119"/>
    </location>
</feature>
<feature type="compositionally biased region" description="Polar residues" evidence="1">
    <location>
        <begin position="656"/>
        <end position="667"/>
    </location>
</feature>
<feature type="compositionally biased region" description="Polar residues" evidence="1">
    <location>
        <begin position="145"/>
        <end position="169"/>
    </location>
</feature>
<keyword evidence="3" id="KW-1185">Reference proteome</keyword>
<evidence type="ECO:0000313" key="3">
    <source>
        <dbReference type="Proteomes" id="UP000326759"/>
    </source>
</evidence>
<dbReference type="AlphaFoldDB" id="A0A5N5SIW7"/>
<feature type="compositionally biased region" description="Polar residues" evidence="1">
    <location>
        <begin position="506"/>
        <end position="515"/>
    </location>
</feature>
<reference evidence="2 3" key="1">
    <citation type="journal article" date="2019" name="PLoS Biol.">
        <title>Sex chromosomes control vertical transmission of feminizing Wolbachia symbionts in an isopod.</title>
        <authorList>
            <person name="Becking T."/>
            <person name="Chebbi M.A."/>
            <person name="Giraud I."/>
            <person name="Moumen B."/>
            <person name="Laverre T."/>
            <person name="Caubet Y."/>
            <person name="Peccoud J."/>
            <person name="Gilbert C."/>
            <person name="Cordaux R."/>
        </authorList>
    </citation>
    <scope>NUCLEOTIDE SEQUENCE [LARGE SCALE GENOMIC DNA]</scope>
    <source>
        <strain evidence="2">ANa2</strain>
        <tissue evidence="2">Whole body excluding digestive tract and cuticle</tissue>
    </source>
</reference>
<name>A0A5N5SIW7_9CRUS</name>
<dbReference type="OrthoDB" id="6381867at2759"/>
<dbReference type="Proteomes" id="UP000326759">
    <property type="component" value="Unassembled WGS sequence"/>
</dbReference>
<feature type="region of interest" description="Disordered" evidence="1">
    <location>
        <begin position="231"/>
        <end position="251"/>
    </location>
</feature>
<feature type="compositionally biased region" description="Polar residues" evidence="1">
    <location>
        <begin position="876"/>
        <end position="889"/>
    </location>
</feature>
<feature type="region of interest" description="Disordered" evidence="1">
    <location>
        <begin position="1"/>
        <end position="32"/>
    </location>
</feature>
<feature type="compositionally biased region" description="Basic and acidic residues" evidence="1">
    <location>
        <begin position="19"/>
        <end position="32"/>
    </location>
</feature>
<feature type="compositionally biased region" description="Low complexity" evidence="1">
    <location>
        <begin position="984"/>
        <end position="996"/>
    </location>
</feature>
<feature type="region of interest" description="Disordered" evidence="1">
    <location>
        <begin position="876"/>
        <end position="953"/>
    </location>
</feature>
<feature type="compositionally biased region" description="Basic and acidic residues" evidence="1">
    <location>
        <begin position="533"/>
        <end position="546"/>
    </location>
</feature>
<feature type="compositionally biased region" description="Basic and acidic residues" evidence="1">
    <location>
        <begin position="125"/>
        <end position="144"/>
    </location>
</feature>
<feature type="region of interest" description="Disordered" evidence="1">
    <location>
        <begin position="319"/>
        <end position="338"/>
    </location>
</feature>
<feature type="compositionally biased region" description="Basic and acidic residues" evidence="1">
    <location>
        <begin position="381"/>
        <end position="399"/>
    </location>
</feature>
<feature type="compositionally biased region" description="Low complexity" evidence="1">
    <location>
        <begin position="890"/>
        <end position="922"/>
    </location>
</feature>
<feature type="region of interest" description="Disordered" evidence="1">
    <location>
        <begin position="109"/>
        <end position="187"/>
    </location>
</feature>
<feature type="compositionally biased region" description="Low complexity" evidence="1">
    <location>
        <begin position="424"/>
        <end position="450"/>
    </location>
</feature>
<feature type="compositionally biased region" description="Basic and acidic residues" evidence="1">
    <location>
        <begin position="473"/>
        <end position="487"/>
    </location>
</feature>
<feature type="compositionally biased region" description="Low complexity" evidence="1">
    <location>
        <begin position="489"/>
        <end position="505"/>
    </location>
</feature>
<dbReference type="EMBL" id="SEYY01024570">
    <property type="protein sequence ID" value="KAB7494031.1"/>
    <property type="molecule type" value="Genomic_DNA"/>
</dbReference>
<feature type="region of interest" description="Disordered" evidence="1">
    <location>
        <begin position="376"/>
        <end position="523"/>
    </location>
</feature>
<feature type="compositionally biased region" description="Basic and acidic residues" evidence="1">
    <location>
        <begin position="1039"/>
        <end position="1049"/>
    </location>
</feature>
<feature type="compositionally biased region" description="Low complexity" evidence="1">
    <location>
        <begin position="115"/>
        <end position="124"/>
    </location>
</feature>
<feature type="region of interest" description="Disordered" evidence="1">
    <location>
        <begin position="562"/>
        <end position="607"/>
    </location>
</feature>
<protein>
    <submittedName>
        <fullName evidence="2">Uncharacterized protein</fullName>
    </submittedName>
</protein>
<evidence type="ECO:0000256" key="1">
    <source>
        <dbReference type="SAM" id="MobiDB-lite"/>
    </source>
</evidence>
<feature type="compositionally biased region" description="Polar residues" evidence="1">
    <location>
        <begin position="968"/>
        <end position="977"/>
    </location>
</feature>
<feature type="compositionally biased region" description="Basic and acidic residues" evidence="1">
    <location>
        <begin position="705"/>
        <end position="714"/>
    </location>
</feature>
<feature type="compositionally biased region" description="Pro residues" evidence="1">
    <location>
        <begin position="1051"/>
        <end position="1061"/>
    </location>
</feature>
<accession>A0A5N5SIW7</accession>
<feature type="region of interest" description="Disordered" evidence="1">
    <location>
        <begin position="693"/>
        <end position="721"/>
    </location>
</feature>
<feature type="compositionally biased region" description="Acidic residues" evidence="1">
    <location>
        <begin position="582"/>
        <end position="595"/>
    </location>
</feature>
<comment type="caution">
    <text evidence="2">The sequence shown here is derived from an EMBL/GenBank/DDBJ whole genome shotgun (WGS) entry which is preliminary data.</text>
</comment>
<gene>
    <name evidence="2" type="ORF">Anas_06862</name>
</gene>